<comment type="subcellular location">
    <subcellularLocation>
        <location evidence="6">Cytoplasm</location>
    </subcellularLocation>
</comment>
<dbReference type="SUPFAM" id="SSF53335">
    <property type="entry name" value="S-adenosyl-L-methionine-dependent methyltransferases"/>
    <property type="match status" value="1"/>
</dbReference>
<dbReference type="GO" id="GO:0008033">
    <property type="term" value="P:tRNA processing"/>
    <property type="evidence" value="ECO:0007669"/>
    <property type="project" value="UniProtKB-UniRule"/>
</dbReference>
<evidence type="ECO:0000256" key="2">
    <source>
        <dbReference type="ARBA" id="ARBA00022603"/>
    </source>
</evidence>
<dbReference type="PROSITE" id="PS00092">
    <property type="entry name" value="N6_MTASE"/>
    <property type="match status" value="1"/>
</dbReference>
<keyword evidence="3 6" id="KW-0808">Transferase</keyword>
<evidence type="ECO:0000256" key="5">
    <source>
        <dbReference type="ARBA" id="ARBA00022694"/>
    </source>
</evidence>
<dbReference type="GO" id="GO:0016430">
    <property type="term" value="F:tRNA (adenine-N6)-methyltransferase activity"/>
    <property type="evidence" value="ECO:0007669"/>
    <property type="project" value="UniProtKB-UniRule"/>
</dbReference>
<dbReference type="AlphaFoldDB" id="A0AAJ1F089"/>
<keyword evidence="5 6" id="KW-0819">tRNA processing</keyword>
<feature type="domain" description="Methyltransferase small" evidence="7">
    <location>
        <begin position="35"/>
        <end position="115"/>
    </location>
</feature>
<dbReference type="InterPro" id="IPR002052">
    <property type="entry name" value="DNA_methylase_N6_adenine_CS"/>
</dbReference>
<keyword evidence="1 6" id="KW-0963">Cytoplasm</keyword>
<dbReference type="HAMAP" id="MF_01872">
    <property type="entry name" value="tRNA_methyltr_YfiC"/>
    <property type="match status" value="1"/>
</dbReference>
<dbReference type="GO" id="GO:0003676">
    <property type="term" value="F:nucleic acid binding"/>
    <property type="evidence" value="ECO:0007669"/>
    <property type="project" value="InterPro"/>
</dbReference>
<protein>
    <recommendedName>
        <fullName evidence="6">tRNA1(Val) (adenine(37)-N6)-methyltransferase</fullName>
        <ecNumber evidence="6">2.1.1.223</ecNumber>
    </recommendedName>
    <alternativeName>
        <fullName evidence="6">tRNA m6A37 methyltransferase</fullName>
    </alternativeName>
</protein>
<gene>
    <name evidence="8" type="ORF">MJ923_11230</name>
</gene>
<comment type="caution">
    <text evidence="8">The sequence shown here is derived from an EMBL/GenBank/DDBJ whole genome shotgun (WGS) entry which is preliminary data.</text>
</comment>
<keyword evidence="9" id="KW-1185">Reference proteome</keyword>
<comment type="function">
    <text evidence="6">Specifically methylates the adenine in position 37 of tRNA(1)(Val) (anticodon cmo5UAC).</text>
</comment>
<dbReference type="CDD" id="cd02440">
    <property type="entry name" value="AdoMet_MTases"/>
    <property type="match status" value="1"/>
</dbReference>
<reference evidence="8 9" key="1">
    <citation type="submission" date="2022-02" db="EMBL/GenBank/DDBJ databases">
        <title>The genome sequence of Shewanella sp. 3B26.</title>
        <authorList>
            <person name="Du J."/>
        </authorList>
    </citation>
    <scope>NUCLEOTIDE SEQUENCE [LARGE SCALE GENOMIC DNA]</scope>
    <source>
        <strain evidence="8 9">3B26</strain>
    </source>
</reference>
<evidence type="ECO:0000313" key="8">
    <source>
        <dbReference type="EMBL" id="MCH4294876.1"/>
    </source>
</evidence>
<evidence type="ECO:0000256" key="6">
    <source>
        <dbReference type="HAMAP-Rule" id="MF_01872"/>
    </source>
</evidence>
<dbReference type="Proteomes" id="UP001297581">
    <property type="component" value="Unassembled WGS sequence"/>
</dbReference>
<dbReference type="InterPro" id="IPR020596">
    <property type="entry name" value="rRNA_Ade_Mease_Trfase_CS"/>
</dbReference>
<comment type="similarity">
    <text evidence="6">Belongs to the methyltransferase superfamily. tRNA (adenine-N(6)-)-methyltransferase family.</text>
</comment>
<evidence type="ECO:0000256" key="1">
    <source>
        <dbReference type="ARBA" id="ARBA00022490"/>
    </source>
</evidence>
<dbReference type="InterPro" id="IPR022882">
    <property type="entry name" value="tRNA_adenine-N6_MeTrfase"/>
</dbReference>
<proteinExistence type="inferred from homology"/>
<dbReference type="RefSeq" id="WP_240591161.1">
    <property type="nucleotide sequence ID" value="NZ_JAKUDL010000003.1"/>
</dbReference>
<comment type="catalytic activity">
    <reaction evidence="6">
        <text>adenosine(37) in tRNA1(Val) + S-adenosyl-L-methionine = N(6)-methyladenosine(37) in tRNA1(Val) + S-adenosyl-L-homocysteine + H(+)</text>
        <dbReference type="Rhea" id="RHEA:43160"/>
        <dbReference type="Rhea" id="RHEA-COMP:10369"/>
        <dbReference type="Rhea" id="RHEA-COMP:10370"/>
        <dbReference type="ChEBI" id="CHEBI:15378"/>
        <dbReference type="ChEBI" id="CHEBI:57856"/>
        <dbReference type="ChEBI" id="CHEBI:59789"/>
        <dbReference type="ChEBI" id="CHEBI:74411"/>
        <dbReference type="ChEBI" id="CHEBI:74449"/>
        <dbReference type="EC" id="2.1.1.223"/>
    </reaction>
</comment>
<dbReference type="GO" id="GO:0000179">
    <property type="term" value="F:rRNA (adenine-N6,N6-)-dimethyltransferase activity"/>
    <property type="evidence" value="ECO:0007669"/>
    <property type="project" value="InterPro"/>
</dbReference>
<dbReference type="InterPro" id="IPR029063">
    <property type="entry name" value="SAM-dependent_MTases_sf"/>
</dbReference>
<dbReference type="GO" id="GO:0005737">
    <property type="term" value="C:cytoplasm"/>
    <property type="evidence" value="ECO:0007669"/>
    <property type="project" value="UniProtKB-SubCell"/>
</dbReference>
<dbReference type="PANTHER" id="PTHR47739:SF1">
    <property type="entry name" value="TRNA1(VAL) (ADENINE(37)-N6)-METHYLTRANSFERASE"/>
    <property type="match status" value="1"/>
</dbReference>
<evidence type="ECO:0000256" key="3">
    <source>
        <dbReference type="ARBA" id="ARBA00022679"/>
    </source>
</evidence>
<organism evidence="8 9">
    <name type="scientific">Shewanella zhuhaiensis</name>
    <dbReference type="NCBI Taxonomy" id="2919576"/>
    <lineage>
        <taxon>Bacteria</taxon>
        <taxon>Pseudomonadati</taxon>
        <taxon>Pseudomonadota</taxon>
        <taxon>Gammaproteobacteria</taxon>
        <taxon>Alteromonadales</taxon>
        <taxon>Shewanellaceae</taxon>
        <taxon>Shewanella</taxon>
    </lineage>
</organism>
<accession>A0AAJ1F089</accession>
<dbReference type="EMBL" id="JAKUDL010000003">
    <property type="protein sequence ID" value="MCH4294876.1"/>
    <property type="molecule type" value="Genomic_DNA"/>
</dbReference>
<dbReference type="Pfam" id="PF05175">
    <property type="entry name" value="MTS"/>
    <property type="match status" value="1"/>
</dbReference>
<keyword evidence="4 6" id="KW-0949">S-adenosyl-L-methionine</keyword>
<dbReference type="InterPro" id="IPR050210">
    <property type="entry name" value="tRNA_Adenine-N(6)_MTase"/>
</dbReference>
<keyword evidence="2 6" id="KW-0489">Methyltransferase</keyword>
<dbReference type="EC" id="2.1.1.223" evidence="6"/>
<evidence type="ECO:0000313" key="9">
    <source>
        <dbReference type="Proteomes" id="UP001297581"/>
    </source>
</evidence>
<dbReference type="Gene3D" id="3.40.50.150">
    <property type="entry name" value="Vaccinia Virus protein VP39"/>
    <property type="match status" value="1"/>
</dbReference>
<evidence type="ECO:0000256" key="4">
    <source>
        <dbReference type="ARBA" id="ARBA00022691"/>
    </source>
</evidence>
<dbReference type="PANTHER" id="PTHR47739">
    <property type="entry name" value="TRNA1(VAL) (ADENINE(37)-N6)-METHYLTRANSFERASE"/>
    <property type="match status" value="1"/>
</dbReference>
<dbReference type="InterPro" id="IPR007848">
    <property type="entry name" value="Small_mtfrase_dom"/>
</dbReference>
<sequence length="233" mass="24910">MGFSFKAFHIDDEGCGMPVSTDGVLLGAWAELTGAQTLLDLGAGSGLLSLMAAQRSDARITAVEIDSAAANACRHNFAASPWADRLCVIEADATSSTVLSGEVFTHILCNPPYFETGPLSDKPGRAQARHTGSLSFTALCQLFATHLSENGVASVILPTESEAAFLQALTHAELYVSHRVAVSTVEGKPPRRLLIAITKTSCQPTETQLAIRDIQGHYTQAMTELTRDFYLKL</sequence>
<name>A0AAJ1F089_9GAMM</name>
<dbReference type="PROSITE" id="PS01131">
    <property type="entry name" value="RRNA_A_DIMETH"/>
    <property type="match status" value="1"/>
</dbReference>
<evidence type="ECO:0000259" key="7">
    <source>
        <dbReference type="Pfam" id="PF05175"/>
    </source>
</evidence>